<keyword evidence="2" id="KW-1185">Reference proteome</keyword>
<dbReference type="GeneID" id="301843108"/>
<accession>A0A3N2GTU0</accession>
<reference evidence="1 2" key="1">
    <citation type="submission" date="2018-11" db="EMBL/GenBank/DDBJ databases">
        <title>Sequencing the genomes of 1000 actinobacteria strains.</title>
        <authorList>
            <person name="Klenk H.-P."/>
        </authorList>
    </citation>
    <scope>NUCLEOTIDE SEQUENCE [LARGE SCALE GENOMIC DNA]</scope>
    <source>
        <strain evidence="1 2">DSM 44348</strain>
    </source>
</reference>
<gene>
    <name evidence="1" type="ORF">EDD35_1677</name>
</gene>
<name>A0A3N2GTU0_9PSEU</name>
<dbReference type="Proteomes" id="UP000274843">
    <property type="component" value="Unassembled WGS sequence"/>
</dbReference>
<proteinExistence type="predicted"/>
<protein>
    <submittedName>
        <fullName evidence="1">Uncharacterized protein DUF742</fullName>
    </submittedName>
</protein>
<sequence>MSDWYGDESGPMVRLYALTRGRARPSAEFLDIIALVSARTRPEHDLTLSPEQAVILQLCQAHTLSVAEIAARANLPLNVTRVLLADLLNGGHVEVTRPVPAATGPTDRILREVLNGLRAL</sequence>
<comment type="caution">
    <text evidence="1">The sequence shown here is derived from an EMBL/GenBank/DDBJ whole genome shotgun (WGS) entry which is preliminary data.</text>
</comment>
<dbReference type="InterPro" id="IPR007995">
    <property type="entry name" value="DUF742"/>
</dbReference>
<dbReference type="EMBL" id="RKHY01000001">
    <property type="protein sequence ID" value="ROS39375.1"/>
    <property type="molecule type" value="Genomic_DNA"/>
</dbReference>
<dbReference type="AlphaFoldDB" id="A0A3N2GTU0"/>
<dbReference type="PANTHER" id="PTHR36221">
    <property type="entry name" value="DUF742 DOMAIN-CONTAINING PROTEIN"/>
    <property type="match status" value="1"/>
</dbReference>
<dbReference type="PANTHER" id="PTHR36221:SF1">
    <property type="entry name" value="DUF742 DOMAIN-CONTAINING PROTEIN"/>
    <property type="match status" value="1"/>
</dbReference>
<evidence type="ECO:0000313" key="2">
    <source>
        <dbReference type="Proteomes" id="UP000274843"/>
    </source>
</evidence>
<dbReference type="RefSeq" id="WP_051362752.1">
    <property type="nucleotide sequence ID" value="NZ_CBDRBK010000007.1"/>
</dbReference>
<organism evidence="1 2">
    <name type="scientific">Amycolatopsis thermoflava</name>
    <dbReference type="NCBI Taxonomy" id="84480"/>
    <lineage>
        <taxon>Bacteria</taxon>
        <taxon>Bacillati</taxon>
        <taxon>Actinomycetota</taxon>
        <taxon>Actinomycetes</taxon>
        <taxon>Pseudonocardiales</taxon>
        <taxon>Pseudonocardiaceae</taxon>
        <taxon>Amycolatopsis</taxon>
        <taxon>Amycolatopsis methanolica group</taxon>
    </lineage>
</organism>
<evidence type="ECO:0000313" key="1">
    <source>
        <dbReference type="EMBL" id="ROS39375.1"/>
    </source>
</evidence>
<dbReference type="Pfam" id="PF05331">
    <property type="entry name" value="DUF742"/>
    <property type="match status" value="1"/>
</dbReference>